<accession>A0AAQ3Q7T0</accession>
<dbReference type="EMBL" id="CP136892">
    <property type="protein sequence ID" value="WOL02286.1"/>
    <property type="molecule type" value="Genomic_DNA"/>
</dbReference>
<dbReference type="Proteomes" id="UP001327560">
    <property type="component" value="Chromosome 3"/>
</dbReference>
<sequence length="121" mass="13923">MLSSFKKIIFHFIGFEMLQGTRKWEYEKDAVPYQTKRGKMHVKKAPRLTSVPKTTKKGKQWPMAELVAVAMYFRTASCFVLSNRSHRVQGTEPSSIARTVSTCLRRDAVPKNMHMMTLQNG</sequence>
<gene>
    <name evidence="1" type="ORF">Cni_G11005</name>
</gene>
<keyword evidence="2" id="KW-1185">Reference proteome</keyword>
<evidence type="ECO:0000313" key="2">
    <source>
        <dbReference type="Proteomes" id="UP001327560"/>
    </source>
</evidence>
<evidence type="ECO:0000313" key="1">
    <source>
        <dbReference type="EMBL" id="WOL02286.1"/>
    </source>
</evidence>
<proteinExistence type="predicted"/>
<organism evidence="1 2">
    <name type="scientific">Canna indica</name>
    <name type="common">Indian-shot</name>
    <dbReference type="NCBI Taxonomy" id="4628"/>
    <lineage>
        <taxon>Eukaryota</taxon>
        <taxon>Viridiplantae</taxon>
        <taxon>Streptophyta</taxon>
        <taxon>Embryophyta</taxon>
        <taxon>Tracheophyta</taxon>
        <taxon>Spermatophyta</taxon>
        <taxon>Magnoliopsida</taxon>
        <taxon>Liliopsida</taxon>
        <taxon>Zingiberales</taxon>
        <taxon>Cannaceae</taxon>
        <taxon>Canna</taxon>
    </lineage>
</organism>
<name>A0AAQ3Q7T0_9LILI</name>
<dbReference type="AlphaFoldDB" id="A0AAQ3Q7T0"/>
<reference evidence="1 2" key="1">
    <citation type="submission" date="2023-10" db="EMBL/GenBank/DDBJ databases">
        <title>Chromosome-scale genome assembly provides insights into flower coloration mechanisms of Canna indica.</title>
        <authorList>
            <person name="Li C."/>
        </authorList>
    </citation>
    <scope>NUCLEOTIDE SEQUENCE [LARGE SCALE GENOMIC DNA]</scope>
    <source>
        <tissue evidence="1">Flower</tissue>
    </source>
</reference>
<protein>
    <submittedName>
        <fullName evidence="1">Uncharacterized protein</fullName>
    </submittedName>
</protein>